<evidence type="ECO:0000313" key="1">
    <source>
        <dbReference type="EMBL" id="JAN44401.1"/>
    </source>
</evidence>
<dbReference type="AlphaFoldDB" id="A0A0P6FGR0"/>
<dbReference type="EMBL" id="GDIQ01050336">
    <property type="protein sequence ID" value="JAN44401.1"/>
    <property type="molecule type" value="Transcribed_RNA"/>
</dbReference>
<name>A0A0P6FGR0_9CRUS</name>
<sequence>MIVLQLRRNTTTISTTRALRTRRQTDAIGMKDNNDTTSCANADAMAKTKNEEDANTVMTYLSKQKPIVLLEQCQSTDSAIGSSNF</sequence>
<accession>A0A0P6FGR0</accession>
<reference evidence="1" key="1">
    <citation type="submission" date="2015-10" db="EMBL/GenBank/DDBJ databases">
        <title>EvidentialGene: Evidence-directed Construction of Complete mRNA Transcriptomes without Genomes.</title>
        <authorList>
            <person name="Gilbert D.G."/>
        </authorList>
    </citation>
    <scope>NUCLEOTIDE SEQUENCE</scope>
</reference>
<protein>
    <submittedName>
        <fullName evidence="1">Uncharacterized protein</fullName>
    </submittedName>
</protein>
<organism evidence="1">
    <name type="scientific">Daphnia magna</name>
    <dbReference type="NCBI Taxonomy" id="35525"/>
    <lineage>
        <taxon>Eukaryota</taxon>
        <taxon>Metazoa</taxon>
        <taxon>Ecdysozoa</taxon>
        <taxon>Arthropoda</taxon>
        <taxon>Crustacea</taxon>
        <taxon>Branchiopoda</taxon>
        <taxon>Diplostraca</taxon>
        <taxon>Cladocera</taxon>
        <taxon>Anomopoda</taxon>
        <taxon>Daphniidae</taxon>
        <taxon>Daphnia</taxon>
    </lineage>
</organism>
<proteinExistence type="predicted"/>